<dbReference type="STRING" id="279360.MB14_02740"/>
<protein>
    <submittedName>
        <fullName evidence="1">Uncharacterized protein</fullName>
    </submittedName>
</protein>
<name>A0A150XBT7_ROSEK</name>
<dbReference type="AlphaFoldDB" id="A0A150XBT7"/>
<gene>
    <name evidence="1" type="ORF">MB14_02740</name>
</gene>
<dbReference type="EMBL" id="LQZQ01000023">
    <property type="protein sequence ID" value="KYG76183.1"/>
    <property type="molecule type" value="Genomic_DNA"/>
</dbReference>
<dbReference type="RefSeq" id="WP_062591262.1">
    <property type="nucleotide sequence ID" value="NZ_LQZQ01000023.1"/>
</dbReference>
<evidence type="ECO:0000313" key="1">
    <source>
        <dbReference type="EMBL" id="KYG76183.1"/>
    </source>
</evidence>
<sequence length="399" mass="45069">MKRYSLYLLFVSAFGLLISCGSTNEKSADVAAVYELKIVDSVQVNLLSSGLNIADVKDETGEILAYQTRPPVAYILNPEGEVLKTMDRPSADPQAVGDYLLSGEFYEDGIALMGRTQVKTYDMDFNFRKSTKAHINYSGMIHMGLNQVFEIKGKDHNRLLAYMGPETDLGAHLPEFYKEFKVATIVDPHLAGEESLTPENLDNEVYKPIGGLTDDSRYVSAGKAFYFMKPVIDVRDNMLYYAYEDDTSLFTVSLPSGELVEKIRIPFDNFILFEGYTMGEAGFKEQMEPRDWSGKISKLYKVGDFEVLIYSSGIKLKDVQALGLDSPDFREKISKANPQKHLILKNGVRMNSNLSLPEKITYFDMADNEGFLWAHQDISKLEEEPDLITFYKLKVVEVK</sequence>
<dbReference type="PROSITE" id="PS51257">
    <property type="entry name" value="PROKAR_LIPOPROTEIN"/>
    <property type="match status" value="1"/>
</dbReference>
<evidence type="ECO:0000313" key="2">
    <source>
        <dbReference type="Proteomes" id="UP000075583"/>
    </source>
</evidence>
<dbReference type="Proteomes" id="UP000075583">
    <property type="component" value="Unassembled WGS sequence"/>
</dbReference>
<dbReference type="OrthoDB" id="821888at2"/>
<organism evidence="1 2">
    <name type="scientific">Roseivirga ehrenbergii (strain DSM 102268 / JCM 13514 / KCTC 12282 / NCIMB 14502 / KMM 6017)</name>
    <dbReference type="NCBI Taxonomy" id="279360"/>
    <lineage>
        <taxon>Bacteria</taxon>
        <taxon>Pseudomonadati</taxon>
        <taxon>Bacteroidota</taxon>
        <taxon>Cytophagia</taxon>
        <taxon>Cytophagales</taxon>
        <taxon>Roseivirgaceae</taxon>
        <taxon>Roseivirga</taxon>
    </lineage>
</organism>
<keyword evidence="2" id="KW-1185">Reference proteome</keyword>
<reference evidence="1" key="1">
    <citation type="submission" date="2016-01" db="EMBL/GenBank/DDBJ databases">
        <title>Genome sequencing of Roseivirga ehrenbergii KMM 6017.</title>
        <authorList>
            <person name="Selvaratnam C."/>
            <person name="Thevarajoo S."/>
            <person name="Goh K.M."/>
            <person name="Ee R."/>
            <person name="Chan K.-G."/>
            <person name="Chong C.S."/>
        </authorList>
    </citation>
    <scope>NUCLEOTIDE SEQUENCE [LARGE SCALE GENOMIC DNA]</scope>
    <source>
        <strain evidence="1">KMM 6017</strain>
    </source>
</reference>
<proteinExistence type="predicted"/>
<comment type="caution">
    <text evidence="1">The sequence shown here is derived from an EMBL/GenBank/DDBJ whole genome shotgun (WGS) entry which is preliminary data.</text>
</comment>
<accession>A0A150XBT7</accession>